<protein>
    <submittedName>
        <fullName evidence="1">Uncharacterized protein</fullName>
    </submittedName>
</protein>
<dbReference type="AlphaFoldDB" id="A0A9X3HB75"/>
<dbReference type="RefSeq" id="WP_269721197.1">
    <property type="nucleotide sequence ID" value="NZ_CP101408.1"/>
</dbReference>
<comment type="caution">
    <text evidence="1">The sequence shown here is derived from an EMBL/GenBank/DDBJ whole genome shotgun (WGS) entry which is preliminary data.</text>
</comment>
<evidence type="ECO:0000313" key="2">
    <source>
        <dbReference type="Proteomes" id="UP001141458"/>
    </source>
</evidence>
<sequence>MGKNFKESHPRIEINIGERIVSVTCYISIKDIKYFIESKNLKSSEIILGILSNHIDTKEKIELLKISKSDIENFIDNYVISNESLNVLYINSSLENKYDRFVEAFQLYTDDINLKMKEALKPLSESIAEFTRTIQSIYKHTVNLMRQLGQTIINIIPDYSSVFTKFSNAIADLANSIKIPSLSDEQKKELQDSYKAWGKYGWTVPPYASLSIFDKKPQSLQEANKYMRQYINTASMKELFIELGRLDNLRKDDLQEAILNFENRRYKSCSMILFALIDGKIIRYQDKKTYRKVGFYGAKKICNEIESEFSSKNKFFFLLKLINITSALKATFKSAENFKEQPTVVNRNFIHHGMLYGRVRRRDAVQLFLLLYNLIELFDFCSD</sequence>
<name>A0A9X3HB75_9FIRM</name>
<proteinExistence type="predicted"/>
<evidence type="ECO:0000313" key="1">
    <source>
        <dbReference type="EMBL" id="MCZ7408158.1"/>
    </source>
</evidence>
<dbReference type="EMBL" id="JANDZV010000007">
    <property type="protein sequence ID" value="MCZ7408158.1"/>
    <property type="molecule type" value="Genomic_DNA"/>
</dbReference>
<accession>A0A9X3HB75</accession>
<reference evidence="1" key="1">
    <citation type="submission" date="2022-07" db="EMBL/GenBank/DDBJ databases">
        <title>Parvimonas micra travels from the subgingival sulcus of the human oral cavity to the colorectal adenocarcinoma.</title>
        <authorList>
            <person name="Conde-Perez K."/>
            <person name="Buetas E."/>
            <person name="Aja-Macaya P."/>
            <person name="Martin-De Arribas E."/>
            <person name="Iglesias-Corras I."/>
            <person name="Trigo-Tasende N."/>
            <person name="Nasser-Ali M."/>
            <person name="Estevez L.S."/>
            <person name="Rumbo-Feal S."/>
            <person name="Otero-Alen B."/>
            <person name="Noguera J.F."/>
            <person name="Concha A."/>
            <person name="Pardinas-Lopez S."/>
            <person name="Carda-Dieguez M."/>
            <person name="Gomez-Randulfe I."/>
            <person name="Martinez-Lago N."/>
            <person name="Ladra S."/>
            <person name="Aparicio L.A."/>
            <person name="Bou G."/>
            <person name="Mira A."/>
            <person name="Vallejo J.A."/>
            <person name="Poza M."/>
        </authorList>
    </citation>
    <scope>NUCLEOTIDE SEQUENCE</scope>
    <source>
        <strain evidence="1">PM79KC-AC-4</strain>
    </source>
</reference>
<dbReference type="Proteomes" id="UP001141458">
    <property type="component" value="Unassembled WGS sequence"/>
</dbReference>
<organism evidence="1 2">
    <name type="scientific">Parvimonas micra</name>
    <dbReference type="NCBI Taxonomy" id="33033"/>
    <lineage>
        <taxon>Bacteria</taxon>
        <taxon>Bacillati</taxon>
        <taxon>Bacillota</taxon>
        <taxon>Tissierellia</taxon>
        <taxon>Tissierellales</taxon>
        <taxon>Peptoniphilaceae</taxon>
        <taxon>Parvimonas</taxon>
    </lineage>
</organism>
<gene>
    <name evidence="1" type="ORF">NND69_07330</name>
</gene>